<dbReference type="GO" id="GO:0019158">
    <property type="term" value="F:mannokinase activity"/>
    <property type="evidence" value="ECO:0007669"/>
    <property type="project" value="TreeGrafter"/>
</dbReference>
<dbReference type="RefSeq" id="XP_034011298.1">
    <property type="nucleotide sequence ID" value="XM_034156796.1"/>
</dbReference>
<dbReference type="OMA" id="PDFQPFE"/>
<name>A0A642ULF7_DIURU</name>
<dbReference type="GO" id="GO:0006006">
    <property type="term" value="P:glucose metabolic process"/>
    <property type="evidence" value="ECO:0007669"/>
    <property type="project" value="TreeGrafter"/>
</dbReference>
<sequence>MYKAAGAAPGPGTTMAARVEVAADELAPPALAARAPRAAAAAKATSATTTNTTTTGARHPAESFLMNLTDDELRRQSRRLVDDVHQCIVEESAFTMLPNYAIAPSGDEHGAYLAIDLGGSTLRVAAVVIDPPRADANRGDRVHNVIEHQWIIPNDRKVMNTAFFHYIADRIADILAKQSEIDTTKVINTGITWSFPLTTTQHNRGRIRLVSKGYTIADDVYDRDLKDLLEEAMAERHQLRLDVKCIINDSLAVYSAGAFYDPYMKLALVLGTGTNVCCALDTSPSFPTSKTCPGESQVLFNTEISVFGDGFIDRITNDYDAMIDDRFATFQNRFRPFFEVDPLDGRVFQPHELMTSGRYVPELARLVVCDLIADKQLFQQVMGSFERLQLPYDGFSGETMCCIDEQGYPEIVAHLAKVYGWDPSQITRDDVVILKVVCGAIIKRAAFVVASIIVAFVNLLSAHNSEPFADHRLDVGFVGSVLVYFHNYKRLVTEYVNHHSEITRRGLTVELMSIENSSIIGAAIGAAYYSHK</sequence>
<evidence type="ECO:0000256" key="2">
    <source>
        <dbReference type="ARBA" id="ARBA00022679"/>
    </source>
</evidence>
<keyword evidence="2 6" id="KW-0808">Transferase</keyword>
<reference evidence="9 10" key="1">
    <citation type="submission" date="2019-07" db="EMBL/GenBank/DDBJ databases">
        <title>Genome assembly of two rare yeast pathogens: Diutina rugosa and Trichomonascus ciferrii.</title>
        <authorList>
            <person name="Mixao V."/>
            <person name="Saus E."/>
            <person name="Hansen A."/>
            <person name="Lass-Flor C."/>
            <person name="Gabaldon T."/>
        </authorList>
    </citation>
    <scope>NUCLEOTIDE SEQUENCE [LARGE SCALE GENOMIC DNA]</scope>
    <source>
        <strain evidence="9 10">CBS 613</strain>
    </source>
</reference>
<organism evidence="9 10">
    <name type="scientific">Diutina rugosa</name>
    <name type="common">Yeast</name>
    <name type="synonym">Candida rugosa</name>
    <dbReference type="NCBI Taxonomy" id="5481"/>
    <lineage>
        <taxon>Eukaryota</taxon>
        <taxon>Fungi</taxon>
        <taxon>Dikarya</taxon>
        <taxon>Ascomycota</taxon>
        <taxon>Saccharomycotina</taxon>
        <taxon>Pichiomycetes</taxon>
        <taxon>Debaryomycetaceae</taxon>
        <taxon>Diutina</taxon>
    </lineage>
</organism>
<evidence type="ECO:0000313" key="10">
    <source>
        <dbReference type="Proteomes" id="UP000449547"/>
    </source>
</evidence>
<feature type="domain" description="Hexokinase N-terminal" evidence="7">
    <location>
        <begin position="66"/>
        <end position="258"/>
    </location>
</feature>
<dbReference type="AlphaFoldDB" id="A0A642ULF7"/>
<dbReference type="InterPro" id="IPR043129">
    <property type="entry name" value="ATPase_NBD"/>
</dbReference>
<dbReference type="GO" id="GO:0006013">
    <property type="term" value="P:mannose metabolic process"/>
    <property type="evidence" value="ECO:0007669"/>
    <property type="project" value="TreeGrafter"/>
</dbReference>
<dbReference type="GO" id="GO:0005536">
    <property type="term" value="F:D-glucose binding"/>
    <property type="evidence" value="ECO:0007669"/>
    <property type="project" value="InterPro"/>
</dbReference>
<dbReference type="GO" id="GO:0005524">
    <property type="term" value="F:ATP binding"/>
    <property type="evidence" value="ECO:0007669"/>
    <property type="project" value="UniProtKB-UniRule"/>
</dbReference>
<dbReference type="Proteomes" id="UP000449547">
    <property type="component" value="Unassembled WGS sequence"/>
</dbReference>
<keyword evidence="6" id="KW-0324">Glycolysis</keyword>
<dbReference type="GO" id="GO:0006096">
    <property type="term" value="P:glycolytic process"/>
    <property type="evidence" value="ECO:0007669"/>
    <property type="project" value="UniProtKB-UniPathway"/>
</dbReference>
<evidence type="ECO:0000256" key="5">
    <source>
        <dbReference type="ARBA" id="ARBA00022840"/>
    </source>
</evidence>
<keyword evidence="3 6" id="KW-0547">Nucleotide-binding</keyword>
<evidence type="ECO:0000259" key="8">
    <source>
        <dbReference type="Pfam" id="PF03727"/>
    </source>
</evidence>
<dbReference type="GO" id="GO:0001678">
    <property type="term" value="P:intracellular glucose homeostasis"/>
    <property type="evidence" value="ECO:0007669"/>
    <property type="project" value="InterPro"/>
</dbReference>
<accession>A0A642ULF7</accession>
<comment type="similarity">
    <text evidence="1 6">Belongs to the hexokinase family.</text>
</comment>
<dbReference type="InterPro" id="IPR022673">
    <property type="entry name" value="Hexokinase_C"/>
</dbReference>
<keyword evidence="4 6" id="KW-0418">Kinase</keyword>
<protein>
    <recommendedName>
        <fullName evidence="6">Phosphotransferase</fullName>
        <ecNumber evidence="6">2.7.1.-</ecNumber>
    </recommendedName>
</protein>
<dbReference type="EMBL" id="SWFT01000116">
    <property type="protein sequence ID" value="KAA8900159.1"/>
    <property type="molecule type" value="Genomic_DNA"/>
</dbReference>
<dbReference type="Pfam" id="PF00349">
    <property type="entry name" value="Hexokinase_1"/>
    <property type="match status" value="1"/>
</dbReference>
<dbReference type="UniPathway" id="UPA00109">
    <property type="reaction ID" value="UER00180"/>
</dbReference>
<evidence type="ECO:0000256" key="3">
    <source>
        <dbReference type="ARBA" id="ARBA00022741"/>
    </source>
</evidence>
<evidence type="ECO:0000259" key="7">
    <source>
        <dbReference type="Pfam" id="PF00349"/>
    </source>
</evidence>
<dbReference type="PANTHER" id="PTHR19443">
    <property type="entry name" value="HEXOKINASE"/>
    <property type="match status" value="1"/>
</dbReference>
<dbReference type="EC" id="2.7.1.-" evidence="6"/>
<evidence type="ECO:0000256" key="4">
    <source>
        <dbReference type="ARBA" id="ARBA00022777"/>
    </source>
</evidence>
<dbReference type="GO" id="GO:0004340">
    <property type="term" value="F:glucokinase activity"/>
    <property type="evidence" value="ECO:0007669"/>
    <property type="project" value="TreeGrafter"/>
</dbReference>
<dbReference type="GO" id="GO:0005829">
    <property type="term" value="C:cytosol"/>
    <property type="evidence" value="ECO:0007669"/>
    <property type="project" value="TreeGrafter"/>
</dbReference>
<evidence type="ECO:0000256" key="1">
    <source>
        <dbReference type="ARBA" id="ARBA00009225"/>
    </source>
</evidence>
<dbReference type="Pfam" id="PF03727">
    <property type="entry name" value="Hexokinase_2"/>
    <property type="match status" value="1"/>
</dbReference>
<dbReference type="PROSITE" id="PS51748">
    <property type="entry name" value="HEXOKINASE_2"/>
    <property type="match status" value="1"/>
</dbReference>
<dbReference type="Gene3D" id="3.40.367.20">
    <property type="match status" value="1"/>
</dbReference>
<dbReference type="SUPFAM" id="SSF53067">
    <property type="entry name" value="Actin-like ATPase domain"/>
    <property type="match status" value="2"/>
</dbReference>
<dbReference type="OrthoDB" id="419537at2759"/>
<feature type="domain" description="Hexokinase C-terminal" evidence="8">
    <location>
        <begin position="266"/>
        <end position="527"/>
    </location>
</feature>
<dbReference type="GeneID" id="54782626"/>
<gene>
    <name evidence="9" type="ORF">DIURU_003975</name>
</gene>
<dbReference type="PRINTS" id="PR00475">
    <property type="entry name" value="HEXOKINASE"/>
</dbReference>
<dbReference type="PANTHER" id="PTHR19443:SF24">
    <property type="entry name" value="PHOSPHOTRANSFERASE"/>
    <property type="match status" value="1"/>
</dbReference>
<dbReference type="CDD" id="cd24000">
    <property type="entry name" value="ASKHA_NBD_HK"/>
    <property type="match status" value="1"/>
</dbReference>
<dbReference type="Gene3D" id="3.30.420.40">
    <property type="match status" value="1"/>
</dbReference>
<dbReference type="InterPro" id="IPR022672">
    <property type="entry name" value="Hexokinase_N"/>
</dbReference>
<dbReference type="VEuPathDB" id="FungiDB:DIURU_003975"/>
<evidence type="ECO:0000256" key="6">
    <source>
        <dbReference type="RuleBase" id="RU362007"/>
    </source>
</evidence>
<keyword evidence="5 6" id="KW-0067">ATP-binding</keyword>
<keyword evidence="10" id="KW-1185">Reference proteome</keyword>
<dbReference type="InterPro" id="IPR001312">
    <property type="entry name" value="Hexokinase"/>
</dbReference>
<dbReference type="GO" id="GO:0005739">
    <property type="term" value="C:mitochondrion"/>
    <property type="evidence" value="ECO:0007669"/>
    <property type="project" value="TreeGrafter"/>
</dbReference>
<dbReference type="GO" id="GO:0008865">
    <property type="term" value="F:fructokinase activity"/>
    <property type="evidence" value="ECO:0007669"/>
    <property type="project" value="TreeGrafter"/>
</dbReference>
<evidence type="ECO:0000313" key="9">
    <source>
        <dbReference type="EMBL" id="KAA8900159.1"/>
    </source>
</evidence>
<comment type="caution">
    <text evidence="9">The sequence shown here is derived from an EMBL/GenBank/DDBJ whole genome shotgun (WGS) entry which is preliminary data.</text>
</comment>
<proteinExistence type="inferred from homology"/>